<name>A0A6G1KDZ8_9PLEO</name>
<evidence type="ECO:0000256" key="2">
    <source>
        <dbReference type="SAM" id="Phobius"/>
    </source>
</evidence>
<dbReference type="AlphaFoldDB" id="A0A6G1KDZ8"/>
<feature type="compositionally biased region" description="Polar residues" evidence="1">
    <location>
        <begin position="17"/>
        <end position="26"/>
    </location>
</feature>
<feature type="compositionally biased region" description="Pro residues" evidence="1">
    <location>
        <begin position="59"/>
        <end position="69"/>
    </location>
</feature>
<reference evidence="3" key="1">
    <citation type="journal article" date="2020" name="Stud. Mycol.">
        <title>101 Dothideomycetes genomes: a test case for predicting lifestyles and emergence of pathogens.</title>
        <authorList>
            <person name="Haridas S."/>
            <person name="Albert R."/>
            <person name="Binder M."/>
            <person name="Bloem J."/>
            <person name="Labutti K."/>
            <person name="Salamov A."/>
            <person name="Andreopoulos B."/>
            <person name="Baker S."/>
            <person name="Barry K."/>
            <person name="Bills G."/>
            <person name="Bluhm B."/>
            <person name="Cannon C."/>
            <person name="Castanera R."/>
            <person name="Culley D."/>
            <person name="Daum C."/>
            <person name="Ezra D."/>
            <person name="Gonzalez J."/>
            <person name="Henrissat B."/>
            <person name="Kuo A."/>
            <person name="Liang C."/>
            <person name="Lipzen A."/>
            <person name="Lutzoni F."/>
            <person name="Magnuson J."/>
            <person name="Mondo S."/>
            <person name="Nolan M."/>
            <person name="Ohm R."/>
            <person name="Pangilinan J."/>
            <person name="Park H.-J."/>
            <person name="Ramirez L."/>
            <person name="Alfaro M."/>
            <person name="Sun H."/>
            <person name="Tritt A."/>
            <person name="Yoshinaga Y."/>
            <person name="Zwiers L.-H."/>
            <person name="Turgeon B."/>
            <person name="Goodwin S."/>
            <person name="Spatafora J."/>
            <person name="Crous P."/>
            <person name="Grigoriev I."/>
        </authorList>
    </citation>
    <scope>NUCLEOTIDE SEQUENCE</scope>
    <source>
        <strain evidence="3">CBS 279.74</strain>
    </source>
</reference>
<evidence type="ECO:0000256" key="1">
    <source>
        <dbReference type="SAM" id="MobiDB-lite"/>
    </source>
</evidence>
<keyword evidence="2" id="KW-0812">Transmembrane</keyword>
<dbReference type="EMBL" id="MU005768">
    <property type="protein sequence ID" value="KAF2711058.1"/>
    <property type="molecule type" value="Genomic_DNA"/>
</dbReference>
<proteinExistence type="predicted"/>
<dbReference type="Proteomes" id="UP000799428">
    <property type="component" value="Unassembled WGS sequence"/>
</dbReference>
<keyword evidence="4" id="KW-1185">Reference proteome</keyword>
<gene>
    <name evidence="3" type="ORF">K504DRAFT_500992</name>
</gene>
<feature type="transmembrane region" description="Helical" evidence="2">
    <location>
        <begin position="84"/>
        <end position="108"/>
    </location>
</feature>
<evidence type="ECO:0000313" key="3">
    <source>
        <dbReference type="EMBL" id="KAF2711058.1"/>
    </source>
</evidence>
<sequence length="207" mass="22600">MEDLDSIPRVRNRKSHSGNVAPSSIATKPLPTVPQSQSLVADKGTKPLPSIPYGGDTVPPTPKPLPKPPIKPLPAVPDQSVSRFLLTLSWILGFAVWFLLVVVLLPVIMERDAMPGLNTLLRNWVHNVLHARGSGEENGNKDERTVIQRGVLGLASEASTKAFRVNSEVFSPAIFGSNDMQLKIQGYPLHHFSMDIDVFGAAQQSWI</sequence>
<feature type="region of interest" description="Disordered" evidence="1">
    <location>
        <begin position="1"/>
        <end position="69"/>
    </location>
</feature>
<protein>
    <submittedName>
        <fullName evidence="3">Uncharacterized protein</fullName>
    </submittedName>
</protein>
<organism evidence="3 4">
    <name type="scientific">Pleomassaria siparia CBS 279.74</name>
    <dbReference type="NCBI Taxonomy" id="1314801"/>
    <lineage>
        <taxon>Eukaryota</taxon>
        <taxon>Fungi</taxon>
        <taxon>Dikarya</taxon>
        <taxon>Ascomycota</taxon>
        <taxon>Pezizomycotina</taxon>
        <taxon>Dothideomycetes</taxon>
        <taxon>Pleosporomycetidae</taxon>
        <taxon>Pleosporales</taxon>
        <taxon>Pleomassariaceae</taxon>
        <taxon>Pleomassaria</taxon>
    </lineage>
</organism>
<dbReference type="OrthoDB" id="3798501at2759"/>
<keyword evidence="2" id="KW-0472">Membrane</keyword>
<evidence type="ECO:0000313" key="4">
    <source>
        <dbReference type="Proteomes" id="UP000799428"/>
    </source>
</evidence>
<accession>A0A6G1KDZ8</accession>
<keyword evidence="2" id="KW-1133">Transmembrane helix</keyword>